<reference evidence="4" key="1">
    <citation type="submission" date="2025-08" db="UniProtKB">
        <authorList>
            <consortium name="RefSeq"/>
        </authorList>
    </citation>
    <scope>IDENTIFICATION</scope>
    <source>
        <tissue evidence="4">Whole larvae</tissue>
    </source>
</reference>
<dbReference type="InterPro" id="IPR047579">
    <property type="entry name" value="DD_CABYR_SP17"/>
</dbReference>
<dbReference type="GeneID" id="113522673"/>
<dbReference type="Gene3D" id="1.20.890.10">
    <property type="entry name" value="cAMP-dependent protein kinase regulatory subunit, dimerization-anchoring domain"/>
    <property type="match status" value="1"/>
</dbReference>
<evidence type="ECO:0000256" key="1">
    <source>
        <dbReference type="SAM" id="MobiDB-lite"/>
    </source>
</evidence>
<feature type="compositionally biased region" description="Acidic residues" evidence="1">
    <location>
        <begin position="296"/>
        <end position="309"/>
    </location>
</feature>
<dbReference type="RefSeq" id="XP_052752330.1">
    <property type="nucleotide sequence ID" value="XM_052896370.1"/>
</dbReference>
<accession>A0ABM3MLS4</accession>
<dbReference type="SMART" id="SM00394">
    <property type="entry name" value="RIIa"/>
    <property type="match status" value="1"/>
</dbReference>
<name>A0ABM3MLS4_GALME</name>
<protein>
    <submittedName>
        <fullName evidence="4">Uncharacterized protein LOC113522673</fullName>
    </submittedName>
</protein>
<dbReference type="CDD" id="cd12100">
    <property type="entry name" value="DD_CABYR_SP17"/>
    <property type="match status" value="1"/>
</dbReference>
<feature type="region of interest" description="Disordered" evidence="1">
    <location>
        <begin position="296"/>
        <end position="319"/>
    </location>
</feature>
<dbReference type="InterPro" id="IPR003117">
    <property type="entry name" value="cAMP_dep_PK_reg_su_I/II_a/b"/>
</dbReference>
<organism evidence="3 4">
    <name type="scientific">Galleria mellonella</name>
    <name type="common">Greater wax moth</name>
    <dbReference type="NCBI Taxonomy" id="7137"/>
    <lineage>
        <taxon>Eukaryota</taxon>
        <taxon>Metazoa</taxon>
        <taxon>Ecdysozoa</taxon>
        <taxon>Arthropoda</taxon>
        <taxon>Hexapoda</taxon>
        <taxon>Insecta</taxon>
        <taxon>Pterygota</taxon>
        <taxon>Neoptera</taxon>
        <taxon>Endopterygota</taxon>
        <taxon>Lepidoptera</taxon>
        <taxon>Glossata</taxon>
        <taxon>Ditrysia</taxon>
        <taxon>Pyraloidea</taxon>
        <taxon>Pyralidae</taxon>
        <taxon>Galleriinae</taxon>
        <taxon>Galleria</taxon>
    </lineage>
</organism>
<feature type="domain" description="RIIa" evidence="2">
    <location>
        <begin position="19"/>
        <end position="56"/>
    </location>
</feature>
<dbReference type="Proteomes" id="UP001652740">
    <property type="component" value="Unplaced"/>
</dbReference>
<evidence type="ECO:0000313" key="4">
    <source>
        <dbReference type="RefSeq" id="XP_052752330.1"/>
    </source>
</evidence>
<gene>
    <name evidence="4" type="primary">LOC113522673</name>
</gene>
<evidence type="ECO:0000313" key="3">
    <source>
        <dbReference type="Proteomes" id="UP001652740"/>
    </source>
</evidence>
<dbReference type="Pfam" id="PF02197">
    <property type="entry name" value="RIIa"/>
    <property type="match status" value="1"/>
</dbReference>
<dbReference type="SUPFAM" id="SSF47391">
    <property type="entry name" value="Dimerization-anchoring domain of cAMP-dependent PK regulatory subunit"/>
    <property type="match status" value="1"/>
</dbReference>
<proteinExistence type="predicted"/>
<keyword evidence="3" id="KW-1185">Reference proteome</keyword>
<evidence type="ECO:0000259" key="2">
    <source>
        <dbReference type="SMART" id="SM00394"/>
    </source>
</evidence>
<sequence length="319" mass="36026">MEDLLQSQIKDSCKLALPEGLQDLMSDISREVLRVQPQNLCQFIARYLSALLVTRENLHIASRVCSNIYEGSCNPELEDELRYIGLNEEDVASAKTVIMKHFETGQVNEGKLMMKLIKETSIDNAQLAAVQRAVRNAFRRHQINNTTIYQSSSESSDEVTRAASHTLQLYHKTKPTDNECHLMTQKIQSVQSDVSLQSKPILCTVSSSSLAGSLLNLPKYKPYSVHDTIALGELDETPEIEHTVTDYTTNFDSIDDKDVLYHRRSIKFNNDPEILSNNVNNERDSVQGVVDIATDADDESEESIEEIFEEQYGSDVEYN</sequence>